<dbReference type="PANTHER" id="PTHR30283">
    <property type="entry name" value="PEROXIDE STRESS RESPONSE PROTEIN YAAA"/>
    <property type="match status" value="1"/>
</dbReference>
<comment type="caution">
    <text evidence="1">The sequence shown here is derived from an EMBL/GenBank/DDBJ whole genome shotgun (WGS) entry which is preliminary data.</text>
</comment>
<proteinExistence type="predicted"/>
<accession>A0A7K1UM52</accession>
<keyword evidence="2" id="KW-1185">Reference proteome</keyword>
<evidence type="ECO:0000313" key="2">
    <source>
        <dbReference type="Proteomes" id="UP000460157"/>
    </source>
</evidence>
<dbReference type="InterPro" id="IPR005583">
    <property type="entry name" value="YaaA"/>
</dbReference>
<sequence length="255" mass="27391">MPVLILLPPSEGKTAPDDAAAPHLDLEELTLPDLTGAREQVLQSLVEASGREDAQQVFKVGAKVLEEVAANRQVAQAPAAPAWQIYTGVLYEGLGAASLSAEQLEQAAEHVLIFSGLFGVTGFTDRIPAYRCAMDVNLPGVGNLGSFWKKQLAAPLSALAADRLLVDCRSGSYQRPFPGDPARRLQVNSFTELNGVRKVVTHFAKAARGELAGMLLRATSAPETVEEIAHIAADRWTVEVRPAEGRTPHQLDLIR</sequence>
<reference evidence="1 2" key="1">
    <citation type="submission" date="2019-12" db="EMBL/GenBank/DDBJ databases">
        <title>Nesterenkonia muleiensis sp. nov., a novel actinobacterium isolated from sap of Populus euphratica.</title>
        <authorList>
            <person name="Wang R."/>
        </authorList>
    </citation>
    <scope>NUCLEOTIDE SEQUENCE [LARGE SCALE GENOMIC DNA]</scope>
    <source>
        <strain evidence="1 2">F10</strain>
    </source>
</reference>
<dbReference type="Pfam" id="PF03883">
    <property type="entry name" value="H2O2_YaaD"/>
    <property type="match status" value="1"/>
</dbReference>
<dbReference type="Proteomes" id="UP000460157">
    <property type="component" value="Unassembled WGS sequence"/>
</dbReference>
<evidence type="ECO:0000313" key="1">
    <source>
        <dbReference type="EMBL" id="MVT27550.1"/>
    </source>
</evidence>
<name>A0A7K1UM52_9MICC</name>
<protein>
    <submittedName>
        <fullName evidence="1">Peroxide stress protein YaaA</fullName>
    </submittedName>
</protein>
<dbReference type="GO" id="GO:0005829">
    <property type="term" value="C:cytosol"/>
    <property type="evidence" value="ECO:0007669"/>
    <property type="project" value="TreeGrafter"/>
</dbReference>
<dbReference type="GO" id="GO:0033194">
    <property type="term" value="P:response to hydroperoxide"/>
    <property type="evidence" value="ECO:0007669"/>
    <property type="project" value="TreeGrafter"/>
</dbReference>
<organism evidence="1 2">
    <name type="scientific">Nesterenkonia alkaliphila</name>
    <dbReference type="NCBI Taxonomy" id="1463631"/>
    <lineage>
        <taxon>Bacteria</taxon>
        <taxon>Bacillati</taxon>
        <taxon>Actinomycetota</taxon>
        <taxon>Actinomycetes</taxon>
        <taxon>Micrococcales</taxon>
        <taxon>Micrococcaceae</taxon>
        <taxon>Nesterenkonia</taxon>
    </lineage>
</organism>
<gene>
    <name evidence="1" type="primary">yaaA</name>
    <name evidence="1" type="ORF">GNZ21_14525</name>
</gene>
<dbReference type="PANTHER" id="PTHR30283:SF4">
    <property type="entry name" value="PEROXIDE STRESS RESISTANCE PROTEIN YAAA"/>
    <property type="match status" value="1"/>
</dbReference>
<dbReference type="AlphaFoldDB" id="A0A7K1UM52"/>
<dbReference type="EMBL" id="WRPM01000101">
    <property type="protein sequence ID" value="MVT27550.1"/>
    <property type="molecule type" value="Genomic_DNA"/>
</dbReference>